<keyword evidence="2" id="KW-1185">Reference proteome</keyword>
<accession>A0A398CM39</accession>
<dbReference type="RefSeq" id="WP_119152106.1">
    <property type="nucleotide sequence ID" value="NZ_QXJM01000048.1"/>
</dbReference>
<dbReference type="EMBL" id="QXJM01000048">
    <property type="protein sequence ID" value="RIE00711.1"/>
    <property type="molecule type" value="Genomic_DNA"/>
</dbReference>
<protein>
    <submittedName>
        <fullName evidence="1">Uncharacterized protein</fullName>
    </submittedName>
</protein>
<organism evidence="1 2">
    <name type="scientific">Cohnella faecalis</name>
    <dbReference type="NCBI Taxonomy" id="2315694"/>
    <lineage>
        <taxon>Bacteria</taxon>
        <taxon>Bacillati</taxon>
        <taxon>Bacillota</taxon>
        <taxon>Bacilli</taxon>
        <taxon>Bacillales</taxon>
        <taxon>Paenibacillaceae</taxon>
        <taxon>Cohnella</taxon>
    </lineage>
</organism>
<dbReference type="Proteomes" id="UP000266340">
    <property type="component" value="Unassembled WGS sequence"/>
</dbReference>
<evidence type="ECO:0000313" key="2">
    <source>
        <dbReference type="Proteomes" id="UP000266340"/>
    </source>
</evidence>
<gene>
    <name evidence="1" type="ORF">D3H35_26295</name>
</gene>
<reference evidence="1 2" key="1">
    <citation type="submission" date="2018-09" db="EMBL/GenBank/DDBJ databases">
        <title>Cohnella cavernae sp. nov., isolated from a karst cave.</title>
        <authorList>
            <person name="Zhu H."/>
        </authorList>
    </citation>
    <scope>NUCLEOTIDE SEQUENCE [LARGE SCALE GENOMIC DNA]</scope>
    <source>
        <strain evidence="1 2">K2E09-144</strain>
    </source>
</reference>
<proteinExistence type="predicted"/>
<sequence>MRRAEKGIASMSVIVKGATFEEVYAELQRLTRVPPTSKEPLVRPVSSETSWQTVLRDLILNAKTGADKFAVVNLEAGVGKSSETERIIIDHIEHMRTRNRLRFLIVKQFNEDVYKCAETIKSFKRPRTKSCCMMWL</sequence>
<comment type="caution">
    <text evidence="1">The sequence shown here is derived from an EMBL/GenBank/DDBJ whole genome shotgun (WGS) entry which is preliminary data.</text>
</comment>
<evidence type="ECO:0000313" key="1">
    <source>
        <dbReference type="EMBL" id="RIE00711.1"/>
    </source>
</evidence>
<dbReference type="OrthoDB" id="1805550at2"/>
<dbReference type="AlphaFoldDB" id="A0A398CM39"/>
<name>A0A398CM39_9BACL</name>